<dbReference type="InterPro" id="IPR012336">
    <property type="entry name" value="Thioredoxin-like_fold"/>
</dbReference>
<dbReference type="SUPFAM" id="SSF52833">
    <property type="entry name" value="Thioredoxin-like"/>
    <property type="match status" value="1"/>
</dbReference>
<reference evidence="9 10" key="1">
    <citation type="submission" date="2020-08" db="EMBL/GenBank/DDBJ databases">
        <title>Genomic Encyclopedia of Type Strains, Phase IV (KMG-IV): sequencing the most valuable type-strain genomes for metagenomic binning, comparative biology and taxonomic classification.</title>
        <authorList>
            <person name="Goeker M."/>
        </authorList>
    </citation>
    <scope>NUCLEOTIDE SEQUENCE [LARGE SCALE GENOMIC DNA]</scope>
    <source>
        <strain evidence="9 10">DSM 25481</strain>
    </source>
</reference>
<dbReference type="PANTHER" id="PTHR13887:SF14">
    <property type="entry name" value="DISULFIDE BOND FORMATION PROTEIN D"/>
    <property type="match status" value="1"/>
</dbReference>
<comment type="function">
    <text evidence="1">May be required for disulfide bond formation in some proteins.</text>
</comment>
<evidence type="ECO:0000256" key="6">
    <source>
        <dbReference type="ARBA" id="ARBA00023284"/>
    </source>
</evidence>
<feature type="domain" description="Thioredoxin" evidence="8">
    <location>
        <begin position="19"/>
        <end position="212"/>
    </location>
</feature>
<dbReference type="RefSeq" id="WP_183393753.1">
    <property type="nucleotide sequence ID" value="NZ_JACIDR010000001.1"/>
</dbReference>
<evidence type="ECO:0000313" key="9">
    <source>
        <dbReference type="EMBL" id="MBB3971913.1"/>
    </source>
</evidence>
<feature type="signal peptide" evidence="7">
    <location>
        <begin position="1"/>
        <end position="29"/>
    </location>
</feature>
<proteinExistence type="inferred from homology"/>
<evidence type="ECO:0000256" key="1">
    <source>
        <dbReference type="ARBA" id="ARBA00003565"/>
    </source>
</evidence>
<dbReference type="GO" id="GO:0016491">
    <property type="term" value="F:oxidoreductase activity"/>
    <property type="evidence" value="ECO:0007669"/>
    <property type="project" value="UniProtKB-KW"/>
</dbReference>
<dbReference type="Proteomes" id="UP000528964">
    <property type="component" value="Unassembled WGS sequence"/>
</dbReference>
<sequence length="217" mass="22896">MRIAPPCSRRFALRLIALLAALAPAAAHAAPPGLDARDISREMIIGDPAAPVGGDPKGDVTIVAYLDYNCGFCKRSAPALERLVKTDGRIKLVYKDWPILAESSVAGAKIALAAKYQGKYEAAHRALMSLPGGNVAHAKMLAAAATAGIDMARLETDAAAHDAEIVALLKRNDAQARGMGFAGTPVYLIGPLLVAAAPTYEEFRDAVAQARERQQVR</sequence>
<evidence type="ECO:0000256" key="2">
    <source>
        <dbReference type="ARBA" id="ARBA00005791"/>
    </source>
</evidence>
<accession>A0A7W6GEC9</accession>
<dbReference type="Gene3D" id="3.40.30.10">
    <property type="entry name" value="Glutaredoxin"/>
    <property type="match status" value="1"/>
</dbReference>
<evidence type="ECO:0000259" key="8">
    <source>
        <dbReference type="PROSITE" id="PS51352"/>
    </source>
</evidence>
<keyword evidence="6" id="KW-0676">Redox-active center</keyword>
<protein>
    <submittedName>
        <fullName evidence="9">Protein-disulfide isomerase</fullName>
    </submittedName>
</protein>
<organism evidence="9 10">
    <name type="scientific">Hansschlegelia beijingensis</name>
    <dbReference type="NCBI Taxonomy" id="1133344"/>
    <lineage>
        <taxon>Bacteria</taxon>
        <taxon>Pseudomonadati</taxon>
        <taxon>Pseudomonadota</taxon>
        <taxon>Alphaproteobacteria</taxon>
        <taxon>Hyphomicrobiales</taxon>
        <taxon>Methylopilaceae</taxon>
        <taxon>Hansschlegelia</taxon>
    </lineage>
</organism>
<dbReference type="PANTHER" id="PTHR13887">
    <property type="entry name" value="GLUTATHIONE S-TRANSFERASE KAPPA"/>
    <property type="match status" value="1"/>
</dbReference>
<comment type="similarity">
    <text evidence="2">Belongs to the thioredoxin family. DsbA subfamily.</text>
</comment>
<comment type="caution">
    <text evidence="9">The sequence shown here is derived from an EMBL/GenBank/DDBJ whole genome shotgun (WGS) entry which is preliminary data.</text>
</comment>
<dbReference type="InterPro" id="IPR013766">
    <property type="entry name" value="Thioredoxin_domain"/>
</dbReference>
<feature type="chain" id="PRO_5030880950" evidence="7">
    <location>
        <begin position="30"/>
        <end position="217"/>
    </location>
</feature>
<dbReference type="EMBL" id="JACIDR010000001">
    <property type="protein sequence ID" value="MBB3971913.1"/>
    <property type="molecule type" value="Genomic_DNA"/>
</dbReference>
<gene>
    <name evidence="9" type="ORF">GGR24_000546</name>
</gene>
<dbReference type="Pfam" id="PF13462">
    <property type="entry name" value="Thioredoxin_4"/>
    <property type="match status" value="1"/>
</dbReference>
<dbReference type="GO" id="GO:0016853">
    <property type="term" value="F:isomerase activity"/>
    <property type="evidence" value="ECO:0007669"/>
    <property type="project" value="UniProtKB-KW"/>
</dbReference>
<dbReference type="PROSITE" id="PS51318">
    <property type="entry name" value="TAT"/>
    <property type="match status" value="1"/>
</dbReference>
<evidence type="ECO:0000256" key="7">
    <source>
        <dbReference type="SAM" id="SignalP"/>
    </source>
</evidence>
<dbReference type="CDD" id="cd03023">
    <property type="entry name" value="DsbA_Com1_like"/>
    <property type="match status" value="1"/>
</dbReference>
<keyword evidence="9" id="KW-0413">Isomerase</keyword>
<evidence type="ECO:0000313" key="10">
    <source>
        <dbReference type="Proteomes" id="UP000528964"/>
    </source>
</evidence>
<dbReference type="PROSITE" id="PS51352">
    <property type="entry name" value="THIOREDOXIN_2"/>
    <property type="match status" value="1"/>
</dbReference>
<evidence type="ECO:0000256" key="3">
    <source>
        <dbReference type="ARBA" id="ARBA00022729"/>
    </source>
</evidence>
<dbReference type="AlphaFoldDB" id="A0A7W6GEC9"/>
<keyword evidence="4" id="KW-0560">Oxidoreductase</keyword>
<dbReference type="InterPro" id="IPR006311">
    <property type="entry name" value="TAT_signal"/>
</dbReference>
<keyword evidence="5" id="KW-1015">Disulfide bond</keyword>
<evidence type="ECO:0000256" key="5">
    <source>
        <dbReference type="ARBA" id="ARBA00023157"/>
    </source>
</evidence>
<name>A0A7W6GEC9_9HYPH</name>
<dbReference type="InterPro" id="IPR036249">
    <property type="entry name" value="Thioredoxin-like_sf"/>
</dbReference>
<keyword evidence="10" id="KW-1185">Reference proteome</keyword>
<evidence type="ECO:0000256" key="4">
    <source>
        <dbReference type="ARBA" id="ARBA00023002"/>
    </source>
</evidence>
<keyword evidence="3 7" id="KW-0732">Signal</keyword>